<keyword evidence="1" id="KW-0812">Transmembrane</keyword>
<keyword evidence="1" id="KW-0472">Membrane</keyword>
<keyword evidence="1" id="KW-1133">Transmembrane helix</keyword>
<reference evidence="2 3" key="1">
    <citation type="submission" date="2019-04" db="EMBL/GenBank/DDBJ databases">
        <title>An improved genome assembly and genetic linkage map for asparagus bean, Vigna unguiculata ssp. sesquipedialis.</title>
        <authorList>
            <person name="Xia Q."/>
            <person name="Zhang R."/>
            <person name="Dong Y."/>
        </authorList>
    </citation>
    <scope>NUCLEOTIDE SEQUENCE [LARGE SCALE GENOMIC DNA]</scope>
    <source>
        <tissue evidence="2">Leaf</tissue>
    </source>
</reference>
<accession>A0A4D6NTM7</accession>
<proteinExistence type="predicted"/>
<evidence type="ECO:0000256" key="1">
    <source>
        <dbReference type="SAM" id="Phobius"/>
    </source>
</evidence>
<name>A0A4D6NTM7_VIGUN</name>
<evidence type="ECO:0000313" key="2">
    <source>
        <dbReference type="EMBL" id="QCE16024.1"/>
    </source>
</evidence>
<sequence length="104" mass="11715">MKALGWWLIAVGTLRLASVWFGFFDIWALRLAVFSKTTTSATVLVSLDLMSFLRNIDNMDAIAVEFSLESPLETLLTSKKRWGQKCNITIGGVGRFKIEEETQL</sequence>
<dbReference type="Proteomes" id="UP000501690">
    <property type="component" value="Linkage Group LG11"/>
</dbReference>
<gene>
    <name evidence="2" type="ORF">DEO72_LG11g3037</name>
</gene>
<dbReference type="EMBL" id="CP039355">
    <property type="protein sequence ID" value="QCE16024.1"/>
    <property type="molecule type" value="Genomic_DNA"/>
</dbReference>
<organism evidence="2 3">
    <name type="scientific">Vigna unguiculata</name>
    <name type="common">Cowpea</name>
    <dbReference type="NCBI Taxonomy" id="3917"/>
    <lineage>
        <taxon>Eukaryota</taxon>
        <taxon>Viridiplantae</taxon>
        <taxon>Streptophyta</taxon>
        <taxon>Embryophyta</taxon>
        <taxon>Tracheophyta</taxon>
        <taxon>Spermatophyta</taxon>
        <taxon>Magnoliopsida</taxon>
        <taxon>eudicotyledons</taxon>
        <taxon>Gunneridae</taxon>
        <taxon>Pentapetalae</taxon>
        <taxon>rosids</taxon>
        <taxon>fabids</taxon>
        <taxon>Fabales</taxon>
        <taxon>Fabaceae</taxon>
        <taxon>Papilionoideae</taxon>
        <taxon>50 kb inversion clade</taxon>
        <taxon>NPAAA clade</taxon>
        <taxon>indigoferoid/millettioid clade</taxon>
        <taxon>Phaseoleae</taxon>
        <taxon>Vigna</taxon>
    </lineage>
</organism>
<protein>
    <submittedName>
        <fullName evidence="2">Uncharacterized protein</fullName>
    </submittedName>
</protein>
<evidence type="ECO:0000313" key="3">
    <source>
        <dbReference type="Proteomes" id="UP000501690"/>
    </source>
</evidence>
<dbReference type="AlphaFoldDB" id="A0A4D6NTM7"/>
<feature type="transmembrane region" description="Helical" evidence="1">
    <location>
        <begin position="6"/>
        <end position="29"/>
    </location>
</feature>
<keyword evidence="3" id="KW-1185">Reference proteome</keyword>